<keyword evidence="2" id="KW-1185">Reference proteome</keyword>
<dbReference type="PANTHER" id="PTHR37310">
    <property type="entry name" value="CYTOPLASMIC PROTEIN-RELATED"/>
    <property type="match status" value="1"/>
</dbReference>
<dbReference type="AlphaFoldDB" id="A0A327L427"/>
<accession>A0A327L427</accession>
<sequence length="134" mass="14173">MLASDMIRSHPDIRGNANDALIRCIEACYACAQACTSCADACLGEQMVDQLRQCIRLDLDCADVCLATGALASRRTGGNEVVLSAMLGACALACSQCAAECERHAGHHEHCRVCAEACRACEQACNDAVRTVAH</sequence>
<dbReference type="OrthoDB" id="5396211at2"/>
<dbReference type="Proteomes" id="UP000249130">
    <property type="component" value="Unassembled WGS sequence"/>
</dbReference>
<organism evidence="1 2">
    <name type="scientific">Rhodoplanes roseus</name>
    <dbReference type="NCBI Taxonomy" id="29409"/>
    <lineage>
        <taxon>Bacteria</taxon>
        <taxon>Pseudomonadati</taxon>
        <taxon>Pseudomonadota</taxon>
        <taxon>Alphaproteobacteria</taxon>
        <taxon>Hyphomicrobiales</taxon>
        <taxon>Nitrobacteraceae</taxon>
        <taxon>Rhodoplanes</taxon>
    </lineage>
</organism>
<reference evidence="1 2" key="1">
    <citation type="submission" date="2017-07" db="EMBL/GenBank/DDBJ databases">
        <title>Draft Genome Sequences of Select Purple Nonsulfur Bacteria.</title>
        <authorList>
            <person name="Lasarre B."/>
            <person name="Mckinlay J.B."/>
        </authorList>
    </citation>
    <scope>NUCLEOTIDE SEQUENCE [LARGE SCALE GENOMIC DNA]</scope>
    <source>
        <strain evidence="1 2">DSM 5909</strain>
    </source>
</reference>
<dbReference type="InterPro" id="IPR044543">
    <property type="entry name" value="YHJQ-like"/>
</dbReference>
<evidence type="ECO:0000313" key="1">
    <source>
        <dbReference type="EMBL" id="RAI42448.1"/>
    </source>
</evidence>
<comment type="caution">
    <text evidence="1">The sequence shown here is derived from an EMBL/GenBank/DDBJ whole genome shotgun (WGS) entry which is preliminary data.</text>
</comment>
<name>A0A327L427_9BRAD</name>
<dbReference type="EMBL" id="NPEX01000153">
    <property type="protein sequence ID" value="RAI42448.1"/>
    <property type="molecule type" value="Genomic_DNA"/>
</dbReference>
<dbReference type="Gene3D" id="1.20.1270.360">
    <property type="match status" value="1"/>
</dbReference>
<proteinExistence type="predicted"/>
<evidence type="ECO:0000313" key="2">
    <source>
        <dbReference type="Proteomes" id="UP000249130"/>
    </source>
</evidence>
<dbReference type="InterPro" id="IPR005560">
    <property type="entry name" value="Csp_YhjQ"/>
</dbReference>
<gene>
    <name evidence="1" type="ORF">CH341_19460</name>
</gene>
<dbReference type="PANTHER" id="PTHR37310:SF1">
    <property type="entry name" value="CYTOPLASMIC PROTEIN"/>
    <property type="match status" value="1"/>
</dbReference>
<protein>
    <submittedName>
        <fullName evidence="1">Four-helix bundle copper-binding protein</fullName>
    </submittedName>
</protein>
<dbReference type="CDD" id="cd08026">
    <property type="entry name" value="DUF326"/>
    <property type="match status" value="1"/>
</dbReference>
<dbReference type="RefSeq" id="WP_111420663.1">
    <property type="nucleotide sequence ID" value="NZ_NPEX01000153.1"/>
</dbReference>
<dbReference type="Pfam" id="PF03860">
    <property type="entry name" value="Csp"/>
    <property type="match status" value="1"/>
</dbReference>